<proteinExistence type="inferred from homology"/>
<sequence length="266" mass="28928">MRCFLVLCVFLPQIWGLEVTPIRATPLKDIGLRIINGDEAFLGQLPWQVGILGRASWGGYFCGGSVIGEEWILTAGHCIDGAISATIYTNTTKISNPNRVVSQSAEFILHEKYNSVNLNNDIGLIRLKKPLKFDDNTKPIALAIREPSIGTNVTVSGWGVTRDSDIYTSDILYYTTIDVIDNAECARIFGNSVITDSVICANPGNPHTSPCQGDSGAPVVVLDSCGKPVQIGVFSFTNGVGCEYPYPSGNSRVAYYRDWIKEKTGI</sequence>
<dbReference type="PROSITE" id="PS00134">
    <property type="entry name" value="TRYPSIN_HIS"/>
    <property type="match status" value="1"/>
</dbReference>
<evidence type="ECO:0000256" key="5">
    <source>
        <dbReference type="ARBA" id="ARBA00023157"/>
    </source>
</evidence>
<dbReference type="PRINTS" id="PR00722">
    <property type="entry name" value="CHYMOTRYPSIN"/>
</dbReference>
<dbReference type="PANTHER" id="PTHR24276">
    <property type="entry name" value="POLYSERASE-RELATED"/>
    <property type="match status" value="1"/>
</dbReference>
<dbReference type="InterPro" id="IPR043504">
    <property type="entry name" value="Peptidase_S1_PA_chymotrypsin"/>
</dbReference>
<dbReference type="STRING" id="7070.D2A5Q6"/>
<protein>
    <submittedName>
        <fullName evidence="8">Serine protease P160</fullName>
    </submittedName>
</protein>
<evidence type="ECO:0000313" key="8">
    <source>
        <dbReference type="EMBL" id="EFA05735.1"/>
    </source>
</evidence>
<dbReference type="GO" id="GO:0006508">
    <property type="term" value="P:proteolysis"/>
    <property type="evidence" value="ECO:0007669"/>
    <property type="project" value="UniProtKB-KW"/>
</dbReference>
<dbReference type="GO" id="GO:0004252">
    <property type="term" value="F:serine-type endopeptidase activity"/>
    <property type="evidence" value="ECO:0007669"/>
    <property type="project" value="InterPro"/>
</dbReference>
<dbReference type="InterPro" id="IPR001254">
    <property type="entry name" value="Trypsin_dom"/>
</dbReference>
<dbReference type="Proteomes" id="UP000007266">
    <property type="component" value="Linkage group 6"/>
</dbReference>
<dbReference type="InterPro" id="IPR009003">
    <property type="entry name" value="Peptidase_S1_PA"/>
</dbReference>
<keyword evidence="9" id="KW-1185">Reference proteome</keyword>
<dbReference type="HOGENOM" id="CLU_006842_7_6_1"/>
<dbReference type="PhylomeDB" id="D2A5Q6"/>
<dbReference type="EMBL" id="KQ971345">
    <property type="protein sequence ID" value="EFA05735.1"/>
    <property type="molecule type" value="Genomic_DNA"/>
</dbReference>
<keyword evidence="5" id="KW-1015">Disulfide bond</keyword>
<reference evidence="8 9" key="1">
    <citation type="journal article" date="2008" name="Nature">
        <title>The genome of the model beetle and pest Tribolium castaneum.</title>
        <authorList>
            <consortium name="Tribolium Genome Sequencing Consortium"/>
            <person name="Richards S."/>
            <person name="Gibbs R.A."/>
            <person name="Weinstock G.M."/>
            <person name="Brown S.J."/>
            <person name="Denell R."/>
            <person name="Beeman R.W."/>
            <person name="Gibbs R."/>
            <person name="Beeman R.W."/>
            <person name="Brown S.J."/>
            <person name="Bucher G."/>
            <person name="Friedrich M."/>
            <person name="Grimmelikhuijzen C.J."/>
            <person name="Klingler M."/>
            <person name="Lorenzen M."/>
            <person name="Richards S."/>
            <person name="Roth S."/>
            <person name="Schroder R."/>
            <person name="Tautz D."/>
            <person name="Zdobnov E.M."/>
            <person name="Muzny D."/>
            <person name="Gibbs R.A."/>
            <person name="Weinstock G.M."/>
            <person name="Attaway T."/>
            <person name="Bell S."/>
            <person name="Buhay C.J."/>
            <person name="Chandrabose M.N."/>
            <person name="Chavez D."/>
            <person name="Clerk-Blankenburg K.P."/>
            <person name="Cree A."/>
            <person name="Dao M."/>
            <person name="Davis C."/>
            <person name="Chacko J."/>
            <person name="Dinh H."/>
            <person name="Dugan-Rocha S."/>
            <person name="Fowler G."/>
            <person name="Garner T.T."/>
            <person name="Garnes J."/>
            <person name="Gnirke A."/>
            <person name="Hawes A."/>
            <person name="Hernandez J."/>
            <person name="Hines S."/>
            <person name="Holder M."/>
            <person name="Hume J."/>
            <person name="Jhangiani S.N."/>
            <person name="Joshi V."/>
            <person name="Khan Z.M."/>
            <person name="Jackson L."/>
            <person name="Kovar C."/>
            <person name="Kowis A."/>
            <person name="Lee S."/>
            <person name="Lewis L.R."/>
            <person name="Margolis J."/>
            <person name="Morgan M."/>
            <person name="Nazareth L.V."/>
            <person name="Nguyen N."/>
            <person name="Okwuonu G."/>
            <person name="Parker D."/>
            <person name="Richards S."/>
            <person name="Ruiz S.J."/>
            <person name="Santibanez J."/>
            <person name="Savard J."/>
            <person name="Scherer S.E."/>
            <person name="Schneider B."/>
            <person name="Sodergren E."/>
            <person name="Tautz D."/>
            <person name="Vattahil S."/>
            <person name="Villasana D."/>
            <person name="White C.S."/>
            <person name="Wright R."/>
            <person name="Park Y."/>
            <person name="Beeman R.W."/>
            <person name="Lord J."/>
            <person name="Oppert B."/>
            <person name="Lorenzen M."/>
            <person name="Brown S."/>
            <person name="Wang L."/>
            <person name="Savard J."/>
            <person name="Tautz D."/>
            <person name="Richards S."/>
            <person name="Weinstock G."/>
            <person name="Gibbs R.A."/>
            <person name="Liu Y."/>
            <person name="Worley K."/>
            <person name="Weinstock G."/>
            <person name="Elsik C.G."/>
            <person name="Reese J.T."/>
            <person name="Elhaik E."/>
            <person name="Landan G."/>
            <person name="Graur D."/>
            <person name="Arensburger P."/>
            <person name="Atkinson P."/>
            <person name="Beeman R.W."/>
            <person name="Beidler J."/>
            <person name="Brown S.J."/>
            <person name="Demuth J.P."/>
            <person name="Drury D.W."/>
            <person name="Du Y.Z."/>
            <person name="Fujiwara H."/>
            <person name="Lorenzen M."/>
            <person name="Maselli V."/>
            <person name="Osanai M."/>
            <person name="Park Y."/>
            <person name="Robertson H.M."/>
            <person name="Tu Z."/>
            <person name="Wang J.J."/>
            <person name="Wang S."/>
            <person name="Richards S."/>
            <person name="Song H."/>
            <person name="Zhang L."/>
            <person name="Sodergren E."/>
            <person name="Werner D."/>
            <person name="Stanke M."/>
            <person name="Morgenstern B."/>
            <person name="Solovyev V."/>
            <person name="Kosarev P."/>
            <person name="Brown G."/>
            <person name="Chen H.C."/>
            <person name="Ermolaeva O."/>
            <person name="Hlavina W."/>
            <person name="Kapustin Y."/>
            <person name="Kiryutin B."/>
            <person name="Kitts P."/>
            <person name="Maglott D."/>
            <person name="Pruitt K."/>
            <person name="Sapojnikov V."/>
            <person name="Souvorov A."/>
            <person name="Mackey A.J."/>
            <person name="Waterhouse R.M."/>
            <person name="Wyder S."/>
            <person name="Zdobnov E.M."/>
            <person name="Zdobnov E.M."/>
            <person name="Wyder S."/>
            <person name="Kriventseva E.V."/>
            <person name="Kadowaki T."/>
            <person name="Bork P."/>
            <person name="Aranda M."/>
            <person name="Bao R."/>
            <person name="Beermann A."/>
            <person name="Berns N."/>
            <person name="Bolognesi R."/>
            <person name="Bonneton F."/>
            <person name="Bopp D."/>
            <person name="Brown S.J."/>
            <person name="Bucher G."/>
            <person name="Butts T."/>
            <person name="Chaumot A."/>
            <person name="Denell R.E."/>
            <person name="Ferrier D.E."/>
            <person name="Friedrich M."/>
            <person name="Gordon C.M."/>
            <person name="Jindra M."/>
            <person name="Klingler M."/>
            <person name="Lan Q."/>
            <person name="Lattorff H.M."/>
            <person name="Laudet V."/>
            <person name="von Levetsow C."/>
            <person name="Liu Z."/>
            <person name="Lutz R."/>
            <person name="Lynch J.A."/>
            <person name="da Fonseca R.N."/>
            <person name="Posnien N."/>
            <person name="Reuter R."/>
            <person name="Roth S."/>
            <person name="Savard J."/>
            <person name="Schinko J.B."/>
            <person name="Schmitt C."/>
            <person name="Schoppmeier M."/>
            <person name="Schroder R."/>
            <person name="Shippy T.D."/>
            <person name="Simonnet F."/>
            <person name="Marques-Souza H."/>
            <person name="Tautz D."/>
            <person name="Tomoyasu Y."/>
            <person name="Trauner J."/>
            <person name="Van der Zee M."/>
            <person name="Vervoort M."/>
            <person name="Wittkopp N."/>
            <person name="Wimmer E.A."/>
            <person name="Yang X."/>
            <person name="Jones A.K."/>
            <person name="Sattelle D.B."/>
            <person name="Ebert P.R."/>
            <person name="Nelson D."/>
            <person name="Scott J.G."/>
            <person name="Beeman R.W."/>
            <person name="Muthukrishnan S."/>
            <person name="Kramer K.J."/>
            <person name="Arakane Y."/>
            <person name="Beeman R.W."/>
            <person name="Zhu Q."/>
            <person name="Hogenkamp D."/>
            <person name="Dixit R."/>
            <person name="Oppert B."/>
            <person name="Jiang H."/>
            <person name="Zou Z."/>
            <person name="Marshall J."/>
            <person name="Elpidina E."/>
            <person name="Vinokurov K."/>
            <person name="Oppert C."/>
            <person name="Zou Z."/>
            <person name="Evans J."/>
            <person name="Lu Z."/>
            <person name="Zhao P."/>
            <person name="Sumathipala N."/>
            <person name="Altincicek B."/>
            <person name="Vilcinskas A."/>
            <person name="Williams M."/>
            <person name="Hultmark D."/>
            <person name="Hetru C."/>
            <person name="Jiang H."/>
            <person name="Grimmelikhuijzen C.J."/>
            <person name="Hauser F."/>
            <person name="Cazzamali G."/>
            <person name="Williamson M."/>
            <person name="Park Y."/>
            <person name="Li B."/>
            <person name="Tanaka Y."/>
            <person name="Predel R."/>
            <person name="Neupert S."/>
            <person name="Schachtner J."/>
            <person name="Verleyen P."/>
            <person name="Raible F."/>
            <person name="Bork P."/>
            <person name="Friedrich M."/>
            <person name="Walden K.K."/>
            <person name="Robertson H.M."/>
            <person name="Angeli S."/>
            <person name="Foret S."/>
            <person name="Bucher G."/>
            <person name="Schuetz S."/>
            <person name="Maleszka R."/>
            <person name="Wimmer E.A."/>
            <person name="Beeman R.W."/>
            <person name="Lorenzen M."/>
            <person name="Tomoyasu Y."/>
            <person name="Miller S.C."/>
            <person name="Grossmann D."/>
            <person name="Bucher G."/>
        </authorList>
    </citation>
    <scope>NUCLEOTIDE SEQUENCE [LARGE SCALE GENOMIC DNA]</scope>
    <source>
        <strain evidence="8 9">Georgia GA2</strain>
    </source>
</reference>
<comment type="similarity">
    <text evidence="1">Belongs to the peptidase S1 family.</text>
</comment>
<dbReference type="CDD" id="cd00190">
    <property type="entry name" value="Tryp_SPc"/>
    <property type="match status" value="1"/>
</dbReference>
<evidence type="ECO:0000259" key="7">
    <source>
        <dbReference type="PROSITE" id="PS50240"/>
    </source>
</evidence>
<accession>D2A5Q6</accession>
<evidence type="ECO:0000313" key="9">
    <source>
        <dbReference type="Proteomes" id="UP000007266"/>
    </source>
</evidence>
<feature type="chain" id="PRO_5003028381" evidence="6">
    <location>
        <begin position="17"/>
        <end position="266"/>
    </location>
</feature>
<dbReference type="SUPFAM" id="SSF50494">
    <property type="entry name" value="Trypsin-like serine proteases"/>
    <property type="match status" value="1"/>
</dbReference>
<dbReference type="PANTHER" id="PTHR24276:SF91">
    <property type="entry name" value="AT26814P-RELATED"/>
    <property type="match status" value="1"/>
</dbReference>
<dbReference type="FunFam" id="2.40.10.10:FF:000068">
    <property type="entry name" value="transmembrane protease serine 2"/>
    <property type="match status" value="1"/>
</dbReference>
<evidence type="ECO:0000256" key="2">
    <source>
        <dbReference type="ARBA" id="ARBA00022670"/>
    </source>
</evidence>
<feature type="signal peptide" evidence="6">
    <location>
        <begin position="1"/>
        <end position="16"/>
    </location>
</feature>
<keyword evidence="4" id="KW-0720">Serine protease</keyword>
<dbReference type="Gene3D" id="2.40.10.10">
    <property type="entry name" value="Trypsin-like serine proteases"/>
    <property type="match status" value="1"/>
</dbReference>
<dbReference type="MEROPS" id="S01.478"/>
<keyword evidence="6" id="KW-0732">Signal</keyword>
<dbReference type="FunCoup" id="D2A5Q6">
    <property type="interactions" value="46"/>
</dbReference>
<evidence type="ECO:0000256" key="3">
    <source>
        <dbReference type="ARBA" id="ARBA00022801"/>
    </source>
</evidence>
<dbReference type="InterPro" id="IPR018114">
    <property type="entry name" value="TRYPSIN_HIS"/>
</dbReference>
<evidence type="ECO:0000256" key="1">
    <source>
        <dbReference type="ARBA" id="ARBA00007664"/>
    </source>
</evidence>
<reference evidence="8 9" key="2">
    <citation type="journal article" date="2010" name="Nucleic Acids Res.">
        <title>BeetleBase in 2010: revisions to provide comprehensive genomic information for Tribolium castaneum.</title>
        <authorList>
            <person name="Kim H.S."/>
            <person name="Murphy T."/>
            <person name="Xia J."/>
            <person name="Caragea D."/>
            <person name="Park Y."/>
            <person name="Beeman R.W."/>
            <person name="Lorenzen M.D."/>
            <person name="Butcher S."/>
            <person name="Manak J.R."/>
            <person name="Brown S.J."/>
        </authorList>
    </citation>
    <scope>GENOME REANNOTATION</scope>
    <source>
        <strain evidence="8 9">Georgia GA2</strain>
    </source>
</reference>
<dbReference type="InterPro" id="IPR050430">
    <property type="entry name" value="Peptidase_S1"/>
</dbReference>
<gene>
    <name evidence="8" type="primary">AUGUSTUS-3.0.2_15579</name>
    <name evidence="8" type="ORF">TcasGA2_TC015579</name>
</gene>
<dbReference type="GO" id="GO:0045087">
    <property type="term" value="P:innate immune response"/>
    <property type="evidence" value="ECO:0000318"/>
    <property type="project" value="GO_Central"/>
</dbReference>
<name>D2A5Q6_TRICA</name>
<dbReference type="PROSITE" id="PS50240">
    <property type="entry name" value="TRYPSIN_DOM"/>
    <property type="match status" value="1"/>
</dbReference>
<dbReference type="eggNOG" id="KOG3627">
    <property type="taxonomic scope" value="Eukaryota"/>
</dbReference>
<keyword evidence="2 8" id="KW-0645">Protease</keyword>
<evidence type="ECO:0000256" key="4">
    <source>
        <dbReference type="ARBA" id="ARBA00022825"/>
    </source>
</evidence>
<organism evidence="8 9">
    <name type="scientific">Tribolium castaneum</name>
    <name type="common">Red flour beetle</name>
    <dbReference type="NCBI Taxonomy" id="7070"/>
    <lineage>
        <taxon>Eukaryota</taxon>
        <taxon>Metazoa</taxon>
        <taxon>Ecdysozoa</taxon>
        <taxon>Arthropoda</taxon>
        <taxon>Hexapoda</taxon>
        <taxon>Insecta</taxon>
        <taxon>Pterygota</taxon>
        <taxon>Neoptera</taxon>
        <taxon>Endopterygota</taxon>
        <taxon>Coleoptera</taxon>
        <taxon>Polyphaga</taxon>
        <taxon>Cucujiformia</taxon>
        <taxon>Tenebrionidae</taxon>
        <taxon>Tenebrionidae incertae sedis</taxon>
        <taxon>Tribolium</taxon>
    </lineage>
</organism>
<dbReference type="InterPro" id="IPR001314">
    <property type="entry name" value="Peptidase_S1A"/>
</dbReference>
<dbReference type="InParanoid" id="D2A5Q6"/>
<dbReference type="Pfam" id="PF00089">
    <property type="entry name" value="Trypsin"/>
    <property type="match status" value="1"/>
</dbReference>
<dbReference type="GO" id="GO:0005615">
    <property type="term" value="C:extracellular space"/>
    <property type="evidence" value="ECO:0000318"/>
    <property type="project" value="GO_Central"/>
</dbReference>
<dbReference type="SMART" id="SM00020">
    <property type="entry name" value="Tryp_SPc"/>
    <property type="match status" value="1"/>
</dbReference>
<dbReference type="AlphaFoldDB" id="D2A5Q6"/>
<evidence type="ECO:0000256" key="6">
    <source>
        <dbReference type="SAM" id="SignalP"/>
    </source>
</evidence>
<keyword evidence="3" id="KW-0378">Hydrolase</keyword>
<feature type="domain" description="Peptidase S1" evidence="7">
    <location>
        <begin position="34"/>
        <end position="265"/>
    </location>
</feature>